<evidence type="ECO:0000256" key="1">
    <source>
        <dbReference type="SAM" id="MobiDB-lite"/>
    </source>
</evidence>
<organism evidence="2 3">
    <name type="scientific">Zopfia rhizophila CBS 207.26</name>
    <dbReference type="NCBI Taxonomy" id="1314779"/>
    <lineage>
        <taxon>Eukaryota</taxon>
        <taxon>Fungi</taxon>
        <taxon>Dikarya</taxon>
        <taxon>Ascomycota</taxon>
        <taxon>Pezizomycotina</taxon>
        <taxon>Dothideomycetes</taxon>
        <taxon>Dothideomycetes incertae sedis</taxon>
        <taxon>Zopfiaceae</taxon>
        <taxon>Zopfia</taxon>
    </lineage>
</organism>
<dbReference type="OrthoDB" id="3799374at2759"/>
<evidence type="ECO:0000313" key="3">
    <source>
        <dbReference type="Proteomes" id="UP000800200"/>
    </source>
</evidence>
<feature type="compositionally biased region" description="Basic residues" evidence="1">
    <location>
        <begin position="39"/>
        <end position="48"/>
    </location>
</feature>
<sequence>MLSRQEDPHQKMEIDLDMAWHLGLCLDLGESDTVEIRKHPRPPKRLRQVKNGVKNSSRALPETDSPEYIHNIEHGRLHQFPVELLLQVGEYLTLDAIFAIRLSCRDFYQIYSPPFIIGPDERDAFKIALRRDALSWYCRWEHFKGLPNLIEATCSKCESRHSISQFSTVELAKAPEHRACIGASVLKLCHHQSFTFCEIRKAAYKSINDIHLATIQTYWISASIESIPLSAPLLISTIGYGGLHGQCNVARTFRLLHLSKSEKLVGSHVANPLSAVLPFLCQHVNAQDLHPEAVKVVERRPIHHSLGWSYYDDIGSCHECAIVWVPCGDIECGTKYTLFRRKLDDDAEMEEIMLTMWKRYEGNPGSADPAWAADLADRLASEQSKANRELIKSRVKTTLFKSRGLGDWTWGVV</sequence>
<keyword evidence="3" id="KW-1185">Reference proteome</keyword>
<name>A0A6A6DRY8_9PEZI</name>
<reference evidence="2" key="1">
    <citation type="journal article" date="2020" name="Stud. Mycol.">
        <title>101 Dothideomycetes genomes: a test case for predicting lifestyles and emergence of pathogens.</title>
        <authorList>
            <person name="Haridas S."/>
            <person name="Albert R."/>
            <person name="Binder M."/>
            <person name="Bloem J."/>
            <person name="Labutti K."/>
            <person name="Salamov A."/>
            <person name="Andreopoulos B."/>
            <person name="Baker S."/>
            <person name="Barry K."/>
            <person name="Bills G."/>
            <person name="Bluhm B."/>
            <person name="Cannon C."/>
            <person name="Castanera R."/>
            <person name="Culley D."/>
            <person name="Daum C."/>
            <person name="Ezra D."/>
            <person name="Gonzalez J."/>
            <person name="Henrissat B."/>
            <person name="Kuo A."/>
            <person name="Liang C."/>
            <person name="Lipzen A."/>
            <person name="Lutzoni F."/>
            <person name="Magnuson J."/>
            <person name="Mondo S."/>
            <person name="Nolan M."/>
            <person name="Ohm R."/>
            <person name="Pangilinan J."/>
            <person name="Park H.-J."/>
            <person name="Ramirez L."/>
            <person name="Alfaro M."/>
            <person name="Sun H."/>
            <person name="Tritt A."/>
            <person name="Yoshinaga Y."/>
            <person name="Zwiers L.-H."/>
            <person name="Turgeon B."/>
            <person name="Goodwin S."/>
            <person name="Spatafora J."/>
            <person name="Crous P."/>
            <person name="Grigoriev I."/>
        </authorList>
    </citation>
    <scope>NUCLEOTIDE SEQUENCE</scope>
    <source>
        <strain evidence="2">CBS 207.26</strain>
    </source>
</reference>
<dbReference type="EMBL" id="ML994655">
    <property type="protein sequence ID" value="KAF2181018.1"/>
    <property type="molecule type" value="Genomic_DNA"/>
</dbReference>
<evidence type="ECO:0008006" key="4">
    <source>
        <dbReference type="Google" id="ProtNLM"/>
    </source>
</evidence>
<protein>
    <recommendedName>
        <fullName evidence="4">F-box domain-containing protein</fullName>
    </recommendedName>
</protein>
<proteinExistence type="predicted"/>
<accession>A0A6A6DRY8</accession>
<dbReference type="Proteomes" id="UP000800200">
    <property type="component" value="Unassembled WGS sequence"/>
</dbReference>
<feature type="region of interest" description="Disordered" evidence="1">
    <location>
        <begin position="39"/>
        <end position="64"/>
    </location>
</feature>
<evidence type="ECO:0000313" key="2">
    <source>
        <dbReference type="EMBL" id="KAF2181018.1"/>
    </source>
</evidence>
<gene>
    <name evidence="2" type="ORF">K469DRAFT_753075</name>
</gene>
<dbReference type="AlphaFoldDB" id="A0A6A6DRY8"/>